<reference evidence="2 3" key="1">
    <citation type="submission" date="2014-04" db="EMBL/GenBank/DDBJ databases">
        <authorList>
            <consortium name="DOE Joint Genome Institute"/>
            <person name="Kuo A."/>
            <person name="Girlanda M."/>
            <person name="Perotto S."/>
            <person name="Kohler A."/>
            <person name="Nagy L.G."/>
            <person name="Floudas D."/>
            <person name="Copeland A."/>
            <person name="Barry K.W."/>
            <person name="Cichocki N."/>
            <person name="Veneault-Fourrey C."/>
            <person name="LaButti K."/>
            <person name="Lindquist E.A."/>
            <person name="Lipzen A."/>
            <person name="Lundell T."/>
            <person name="Morin E."/>
            <person name="Murat C."/>
            <person name="Sun H."/>
            <person name="Tunlid A."/>
            <person name="Henrissat B."/>
            <person name="Grigoriev I.V."/>
            <person name="Hibbett D.S."/>
            <person name="Martin F."/>
            <person name="Nordberg H.P."/>
            <person name="Cantor M.N."/>
            <person name="Hua S.X."/>
        </authorList>
    </citation>
    <scope>NUCLEOTIDE SEQUENCE [LARGE SCALE GENOMIC DNA]</scope>
    <source>
        <strain evidence="2 3">MUT 4182</strain>
    </source>
</reference>
<evidence type="ECO:0000313" key="3">
    <source>
        <dbReference type="Proteomes" id="UP000054248"/>
    </source>
</evidence>
<feature type="region of interest" description="Disordered" evidence="1">
    <location>
        <begin position="159"/>
        <end position="219"/>
    </location>
</feature>
<evidence type="ECO:0000256" key="1">
    <source>
        <dbReference type="SAM" id="MobiDB-lite"/>
    </source>
</evidence>
<dbReference type="EMBL" id="KN823028">
    <property type="protein sequence ID" value="KIO26193.1"/>
    <property type="molecule type" value="Genomic_DNA"/>
</dbReference>
<evidence type="ECO:0000313" key="2">
    <source>
        <dbReference type="EMBL" id="KIO26193.1"/>
    </source>
</evidence>
<sequence length="219" mass="24241">MTYLSSTFSNALGCLRTATPQVHLQNERGTPVPPLKILWDSLASPTSRTTDTLFVCLQNERLTPVLPWTLLYNTGKTVHAFIHFVARRSLGAVIRADVQGSTGRLARTGQDGIILFDFMTHTPQGQGTMVEFESMLTGLIIKVTQSATHLLETGFSTPLTSHPVRMSAQPKKRRVEKTSTTRSRAFSKRTILSSPVIEGPIKTEYPDIEESPQEDDLSN</sequence>
<dbReference type="AlphaFoldDB" id="A0A0C3KXR2"/>
<proteinExistence type="predicted"/>
<accession>A0A0C3KXR2</accession>
<reference evidence="3" key="2">
    <citation type="submission" date="2015-01" db="EMBL/GenBank/DDBJ databases">
        <title>Evolutionary Origins and Diversification of the Mycorrhizal Mutualists.</title>
        <authorList>
            <consortium name="DOE Joint Genome Institute"/>
            <consortium name="Mycorrhizal Genomics Consortium"/>
            <person name="Kohler A."/>
            <person name="Kuo A."/>
            <person name="Nagy L.G."/>
            <person name="Floudas D."/>
            <person name="Copeland A."/>
            <person name="Barry K.W."/>
            <person name="Cichocki N."/>
            <person name="Veneault-Fourrey C."/>
            <person name="LaButti K."/>
            <person name="Lindquist E.A."/>
            <person name="Lipzen A."/>
            <person name="Lundell T."/>
            <person name="Morin E."/>
            <person name="Murat C."/>
            <person name="Riley R."/>
            <person name="Ohm R."/>
            <person name="Sun H."/>
            <person name="Tunlid A."/>
            <person name="Henrissat B."/>
            <person name="Grigoriev I.V."/>
            <person name="Hibbett D.S."/>
            <person name="Martin F."/>
        </authorList>
    </citation>
    <scope>NUCLEOTIDE SEQUENCE [LARGE SCALE GENOMIC DNA]</scope>
    <source>
        <strain evidence="3">MUT 4182</strain>
    </source>
</reference>
<protein>
    <submittedName>
        <fullName evidence="2">Uncharacterized protein</fullName>
    </submittedName>
</protein>
<dbReference type="HOGENOM" id="CLU_1262347_0_0_1"/>
<gene>
    <name evidence="2" type="ORF">M407DRAFT_24524</name>
</gene>
<dbReference type="Gene3D" id="3.20.200.10">
    <property type="entry name" value="MHCK/EF2 kinase"/>
    <property type="match status" value="1"/>
</dbReference>
<dbReference type="Proteomes" id="UP000054248">
    <property type="component" value="Unassembled WGS sequence"/>
</dbReference>
<dbReference type="OrthoDB" id="2744370at2759"/>
<organism evidence="2 3">
    <name type="scientific">Tulasnella calospora MUT 4182</name>
    <dbReference type="NCBI Taxonomy" id="1051891"/>
    <lineage>
        <taxon>Eukaryota</taxon>
        <taxon>Fungi</taxon>
        <taxon>Dikarya</taxon>
        <taxon>Basidiomycota</taxon>
        <taxon>Agaricomycotina</taxon>
        <taxon>Agaricomycetes</taxon>
        <taxon>Cantharellales</taxon>
        <taxon>Tulasnellaceae</taxon>
        <taxon>Tulasnella</taxon>
    </lineage>
</organism>
<keyword evidence="3" id="KW-1185">Reference proteome</keyword>
<name>A0A0C3KXR2_9AGAM</name>
<feature type="compositionally biased region" description="Acidic residues" evidence="1">
    <location>
        <begin position="206"/>
        <end position="219"/>
    </location>
</feature>